<dbReference type="InterPro" id="IPR036086">
    <property type="entry name" value="ParB/Sulfiredoxin_sf"/>
</dbReference>
<dbReference type="SUPFAM" id="SSF110849">
    <property type="entry name" value="ParB/Sulfiredoxin"/>
    <property type="match status" value="1"/>
</dbReference>
<sequence>MAHSGRPHWRRRGTPTWAICLPHPTDHPHEDPDTMSFIRKQALDRLTPSAPRDGRAPVPRVLPLPQLHAAPTAFSFRPAAQVDFAQRDAIRDMAATLRSTRRPLPPLLVVATAAGWTVADGYLRLAAYKAAKWSKRVPVEAFEGSPREALAEAVDRNRRISVPLTNQQRQDAAWWLCVDTEGSRRQISSQTGVSIRQIGHMRATKRRLLEASKNPYRFASWWEARRGAEDEESEGFDQDAKVAELREKLGRTFGAARPHLVEPFAVALAHHYGGLADHLADSLFEALGRDPGGREGDLNDEALPVVMTGLGFSPEEGVEDF</sequence>
<name>A0A540VP93_9GAMM</name>
<reference evidence="1 2" key="1">
    <citation type="submission" date="2019-06" db="EMBL/GenBank/DDBJ databases">
        <title>Metagenome assembled Genome of Spiribacter salinus SL48-SHIP from the microbial mat of Salt Lake 48 (Novosibirsk region, Russia).</title>
        <authorList>
            <person name="Shipova A."/>
            <person name="Rozanov A.S."/>
            <person name="Bryanskaya A.V."/>
            <person name="Peltek S.E."/>
        </authorList>
    </citation>
    <scope>NUCLEOTIDE SEQUENCE [LARGE SCALE GENOMIC DNA]</scope>
    <source>
        <strain evidence="1">SL48-SHIP-2</strain>
    </source>
</reference>
<gene>
    <name evidence="1" type="ORF">FKY71_13180</name>
</gene>
<evidence type="ECO:0000313" key="1">
    <source>
        <dbReference type="EMBL" id="TQE98562.1"/>
    </source>
</evidence>
<protein>
    <recommendedName>
        <fullName evidence="3">ParB/Sulfiredoxin domain-containing protein</fullName>
    </recommendedName>
</protein>
<dbReference type="EMBL" id="VIFK01000174">
    <property type="protein sequence ID" value="TQE98562.1"/>
    <property type="molecule type" value="Genomic_DNA"/>
</dbReference>
<organism evidence="1 2">
    <name type="scientific">Spiribacter salinus</name>
    <dbReference type="NCBI Taxonomy" id="1335746"/>
    <lineage>
        <taxon>Bacteria</taxon>
        <taxon>Pseudomonadati</taxon>
        <taxon>Pseudomonadota</taxon>
        <taxon>Gammaproteobacteria</taxon>
        <taxon>Chromatiales</taxon>
        <taxon>Ectothiorhodospiraceae</taxon>
        <taxon>Spiribacter</taxon>
    </lineage>
</organism>
<dbReference type="AlphaFoldDB" id="A0A540VP93"/>
<evidence type="ECO:0000313" key="2">
    <source>
        <dbReference type="Proteomes" id="UP000315400"/>
    </source>
</evidence>
<accession>A0A540VP93</accession>
<comment type="caution">
    <text evidence="1">The sequence shown here is derived from an EMBL/GenBank/DDBJ whole genome shotgun (WGS) entry which is preliminary data.</text>
</comment>
<evidence type="ECO:0008006" key="3">
    <source>
        <dbReference type="Google" id="ProtNLM"/>
    </source>
</evidence>
<dbReference type="Proteomes" id="UP000315400">
    <property type="component" value="Unassembled WGS sequence"/>
</dbReference>
<proteinExistence type="predicted"/>